<evidence type="ECO:0000313" key="2">
    <source>
        <dbReference type="Proteomes" id="UP000266673"/>
    </source>
</evidence>
<sequence>MQPDPLISNGTAQFNVSGTLTKNDITLDNTTLRISFADMKQVPPISDPYFKTFNKSYAAGTPFSIYVSDVSVPTLPDLYHVIVVVGDPTDDSIVIYGCAFAEIDRALVAIKF</sequence>
<evidence type="ECO:0008006" key="3">
    <source>
        <dbReference type="Google" id="ProtNLM"/>
    </source>
</evidence>
<gene>
    <name evidence="1" type="ORF">C2G38_2092958</name>
</gene>
<keyword evidence="2" id="KW-1185">Reference proteome</keyword>
<reference evidence="1 2" key="1">
    <citation type="submission" date="2018-06" db="EMBL/GenBank/DDBJ databases">
        <title>Comparative genomics reveals the genomic features of Rhizophagus irregularis, R. cerebriforme, R. diaphanum and Gigaspora rosea, and their symbiotic lifestyle signature.</title>
        <authorList>
            <person name="Morin E."/>
            <person name="San Clemente H."/>
            <person name="Chen E.C.H."/>
            <person name="De La Providencia I."/>
            <person name="Hainaut M."/>
            <person name="Kuo A."/>
            <person name="Kohler A."/>
            <person name="Murat C."/>
            <person name="Tang N."/>
            <person name="Roy S."/>
            <person name="Loubradou J."/>
            <person name="Henrissat B."/>
            <person name="Grigoriev I.V."/>
            <person name="Corradi N."/>
            <person name="Roux C."/>
            <person name="Martin F.M."/>
        </authorList>
    </citation>
    <scope>NUCLEOTIDE SEQUENCE [LARGE SCALE GENOMIC DNA]</scope>
    <source>
        <strain evidence="1 2">DAOM 194757</strain>
    </source>
</reference>
<proteinExistence type="predicted"/>
<dbReference type="Proteomes" id="UP000266673">
    <property type="component" value="Unassembled WGS sequence"/>
</dbReference>
<dbReference type="EMBL" id="QKWP01000737">
    <property type="protein sequence ID" value="RIB15522.1"/>
    <property type="molecule type" value="Genomic_DNA"/>
</dbReference>
<dbReference type="OrthoDB" id="2355595at2759"/>
<comment type="caution">
    <text evidence="1">The sequence shown here is derived from an EMBL/GenBank/DDBJ whole genome shotgun (WGS) entry which is preliminary data.</text>
</comment>
<name>A0A397V0L2_9GLOM</name>
<dbReference type="AlphaFoldDB" id="A0A397V0L2"/>
<evidence type="ECO:0000313" key="1">
    <source>
        <dbReference type="EMBL" id="RIB15522.1"/>
    </source>
</evidence>
<protein>
    <recommendedName>
        <fullName evidence="3">Galactose oxidase-like Early set domain-containing protein</fullName>
    </recommendedName>
</protein>
<organism evidence="1 2">
    <name type="scientific">Gigaspora rosea</name>
    <dbReference type="NCBI Taxonomy" id="44941"/>
    <lineage>
        <taxon>Eukaryota</taxon>
        <taxon>Fungi</taxon>
        <taxon>Fungi incertae sedis</taxon>
        <taxon>Mucoromycota</taxon>
        <taxon>Glomeromycotina</taxon>
        <taxon>Glomeromycetes</taxon>
        <taxon>Diversisporales</taxon>
        <taxon>Gigasporaceae</taxon>
        <taxon>Gigaspora</taxon>
    </lineage>
</organism>
<accession>A0A397V0L2</accession>